<reference evidence="7" key="1">
    <citation type="submission" date="2017-09" db="EMBL/GenBank/DDBJ databases">
        <title>Depth-based differentiation of microbial function through sediment-hosted aquifers and enrichment of novel symbionts in the deep terrestrial subsurface.</title>
        <authorList>
            <person name="Probst A.J."/>
            <person name="Ladd B."/>
            <person name="Jarett J.K."/>
            <person name="Geller-Mcgrath D.E."/>
            <person name="Sieber C.M.K."/>
            <person name="Emerson J.B."/>
            <person name="Anantharaman K."/>
            <person name="Thomas B.C."/>
            <person name="Malmstrom R."/>
            <person name="Stieglmeier M."/>
            <person name="Klingl A."/>
            <person name="Woyke T."/>
            <person name="Ryan C.M."/>
            <person name="Banfield J.F."/>
        </authorList>
    </citation>
    <scope>NUCLEOTIDE SEQUENCE [LARGE SCALE GENOMIC DNA]</scope>
</reference>
<name>A0A2H0TXJ6_9BACT</name>
<dbReference type="Gene3D" id="3.40.50.150">
    <property type="entry name" value="Vaccinia Virus protein VP39"/>
    <property type="match status" value="1"/>
</dbReference>
<dbReference type="Proteomes" id="UP000231530">
    <property type="component" value="Unassembled WGS sequence"/>
</dbReference>
<dbReference type="InterPro" id="IPR029063">
    <property type="entry name" value="SAM-dependent_MTases_sf"/>
</dbReference>
<comment type="caution">
    <text evidence="6">The sequence shown here is derived from an EMBL/GenBank/DDBJ whole genome shotgun (WGS) entry which is preliminary data.</text>
</comment>
<organism evidence="6 7">
    <name type="scientific">Candidatus Magasanikbacteria bacterium CG10_big_fil_rev_8_21_14_0_10_42_10</name>
    <dbReference type="NCBI Taxonomy" id="1974649"/>
    <lineage>
        <taxon>Bacteria</taxon>
        <taxon>Candidatus Magasanikiibacteriota</taxon>
    </lineage>
</organism>
<evidence type="ECO:0000256" key="1">
    <source>
        <dbReference type="ARBA" id="ARBA00005189"/>
    </source>
</evidence>
<protein>
    <recommendedName>
        <fullName evidence="5">Methyltransferase type 11 domain-containing protein</fullName>
    </recommendedName>
</protein>
<keyword evidence="3" id="KW-0808">Transferase</keyword>
<evidence type="ECO:0000313" key="7">
    <source>
        <dbReference type="Proteomes" id="UP000231530"/>
    </source>
</evidence>
<proteinExistence type="predicted"/>
<dbReference type="PANTHER" id="PTHR44307:SF2">
    <property type="entry name" value="PHOSPHOETHANOLAMINE METHYLTRANSFERASE ISOFORM X1"/>
    <property type="match status" value="1"/>
</dbReference>
<evidence type="ECO:0000256" key="3">
    <source>
        <dbReference type="ARBA" id="ARBA00022679"/>
    </source>
</evidence>
<feature type="domain" description="Methyltransferase type 11" evidence="5">
    <location>
        <begin position="73"/>
        <end position="168"/>
    </location>
</feature>
<gene>
    <name evidence="6" type="ORF">COU32_03700</name>
</gene>
<sequence>MEDNHTDNKSWGVKTNDGTEIWDAPPVFVGESITWKDRAKLLFYPKKFVLYRAIAKDIKKKNVGDLRDPYRILDVGCGTGASVIDMKKLFGRHVDVVGADVMRLQNDLARENLKKYGVHAEIVDYETTLPFEESMFDAVYSSDVLGHVPDVAAWLGELNRVLMPGGLLGMFSESKLGKHAWLRKYLMKRELNTDPHAEFHISLYSKDELMKKISHAGFDIHTMLSTVWLKFLVHPDELYPAFQSTKRFFVLRTLNKCLYVLKKKLHPASTAAAELYSLVELVTLGRWVESQGYVIVARKDTTQSEFAEE</sequence>
<dbReference type="CDD" id="cd02440">
    <property type="entry name" value="AdoMet_MTases"/>
    <property type="match status" value="1"/>
</dbReference>
<evidence type="ECO:0000313" key="6">
    <source>
        <dbReference type="EMBL" id="PIR76127.1"/>
    </source>
</evidence>
<evidence type="ECO:0000259" key="5">
    <source>
        <dbReference type="Pfam" id="PF08241"/>
    </source>
</evidence>
<keyword evidence="2" id="KW-0489">Methyltransferase</keyword>
<dbReference type="AlphaFoldDB" id="A0A2H0TXJ6"/>
<dbReference type="SUPFAM" id="SSF53335">
    <property type="entry name" value="S-adenosyl-L-methionine-dependent methyltransferases"/>
    <property type="match status" value="1"/>
</dbReference>
<dbReference type="PANTHER" id="PTHR44307">
    <property type="entry name" value="PHOSPHOETHANOLAMINE METHYLTRANSFERASE"/>
    <property type="match status" value="1"/>
</dbReference>
<dbReference type="GO" id="GO:0008757">
    <property type="term" value="F:S-adenosylmethionine-dependent methyltransferase activity"/>
    <property type="evidence" value="ECO:0007669"/>
    <property type="project" value="InterPro"/>
</dbReference>
<dbReference type="EMBL" id="PFBY01000040">
    <property type="protein sequence ID" value="PIR76127.1"/>
    <property type="molecule type" value="Genomic_DNA"/>
</dbReference>
<accession>A0A2H0TXJ6</accession>
<evidence type="ECO:0000256" key="4">
    <source>
        <dbReference type="ARBA" id="ARBA00025707"/>
    </source>
</evidence>
<dbReference type="InterPro" id="IPR013216">
    <property type="entry name" value="Methyltransf_11"/>
</dbReference>
<evidence type="ECO:0000256" key="2">
    <source>
        <dbReference type="ARBA" id="ARBA00022603"/>
    </source>
</evidence>
<comment type="pathway">
    <text evidence="1">Lipid metabolism.</text>
</comment>
<dbReference type="GO" id="GO:0032259">
    <property type="term" value="P:methylation"/>
    <property type="evidence" value="ECO:0007669"/>
    <property type="project" value="UniProtKB-KW"/>
</dbReference>
<comment type="pathway">
    <text evidence="4">Phospholipid metabolism.</text>
</comment>
<dbReference type="Pfam" id="PF08241">
    <property type="entry name" value="Methyltransf_11"/>
    <property type="match status" value="1"/>
</dbReference>